<keyword evidence="21" id="KW-1207">Sterol metabolism</keyword>
<evidence type="ECO:0000256" key="7">
    <source>
        <dbReference type="ARBA" id="ARBA00022548"/>
    </source>
</evidence>
<evidence type="ECO:0000256" key="6">
    <source>
        <dbReference type="ARBA" id="ARBA00022536"/>
    </source>
</evidence>
<dbReference type="FunFam" id="2.120.10.30:FF:000002">
    <property type="entry name" value="low-density lipoprotein receptor isoform X1"/>
    <property type="match status" value="1"/>
</dbReference>
<dbReference type="GO" id="GO:0034362">
    <property type="term" value="C:low-density lipoprotein particle"/>
    <property type="evidence" value="ECO:0007669"/>
    <property type="project" value="UniProtKB-KW"/>
</dbReference>
<dbReference type="InterPro" id="IPR049883">
    <property type="entry name" value="NOTCH1_EGF-like"/>
</dbReference>
<dbReference type="AlphaFoldDB" id="A0A6I8RKV6"/>
<evidence type="ECO:0000256" key="8">
    <source>
        <dbReference type="ARBA" id="ARBA00022553"/>
    </source>
</evidence>
<keyword evidence="15" id="KW-0106">Calcium</keyword>
<evidence type="ECO:0000256" key="11">
    <source>
        <dbReference type="ARBA" id="ARBA00022710"/>
    </source>
</evidence>
<dbReference type="SMART" id="SM00181">
    <property type="entry name" value="EGF"/>
    <property type="match status" value="4"/>
</dbReference>
<dbReference type="SMART" id="SM00179">
    <property type="entry name" value="EGF_CA"/>
    <property type="match status" value="2"/>
</dbReference>
<keyword evidence="19 36" id="KW-0472">Membrane</keyword>
<feature type="disulfide bond" evidence="33">
    <location>
        <begin position="274"/>
        <end position="292"/>
    </location>
</feature>
<dbReference type="GO" id="GO:0004888">
    <property type="term" value="F:transmembrane signaling receptor activity"/>
    <property type="evidence" value="ECO:0007669"/>
    <property type="project" value="UniProtKB-ARBA"/>
</dbReference>
<evidence type="ECO:0000256" key="35">
    <source>
        <dbReference type="SAM" id="MobiDB-lite"/>
    </source>
</evidence>
<dbReference type="PANTHER" id="PTHR22722">
    <property type="entry name" value="LOW-DENSITY LIPOPROTEIN RECEPTOR-RELATED PROTEIN 2-RELATED"/>
    <property type="match status" value="1"/>
</dbReference>
<feature type="disulfide bond" evidence="32">
    <location>
        <begin position="348"/>
        <end position="358"/>
    </location>
</feature>
<dbReference type="PROSITE" id="PS51120">
    <property type="entry name" value="LDLRB"/>
    <property type="match status" value="4"/>
</dbReference>
<comment type="subcellular location">
    <subcellularLocation>
        <location evidence="27">Endomembrane system</location>
        <topology evidence="27">Single-pass type I membrane protein</topology>
    </subcellularLocation>
    <subcellularLocation>
        <location evidence="1">Membrane</location>
        <location evidence="1">Clathrin-coated pit</location>
    </subcellularLocation>
    <subcellularLocation>
        <location evidence="2">Secreted</location>
    </subcellularLocation>
</comment>
<feature type="disulfide bond" evidence="33">
    <location>
        <begin position="108"/>
        <end position="126"/>
    </location>
</feature>
<keyword evidence="13" id="KW-0732">Signal</keyword>
<dbReference type="GO" id="GO:0008203">
    <property type="term" value="P:cholesterol metabolic process"/>
    <property type="evidence" value="ECO:0007669"/>
    <property type="project" value="UniProtKB-KW"/>
</dbReference>
<feature type="disulfide bond" evidence="33">
    <location>
        <begin position="19"/>
        <end position="31"/>
    </location>
</feature>
<keyword evidence="17" id="KW-0445">Lipid transport</keyword>
<feature type="disulfide bond" evidence="33">
    <location>
        <begin position="194"/>
        <end position="212"/>
    </location>
</feature>
<feature type="disulfide bond" evidence="33">
    <location>
        <begin position="160"/>
        <end position="175"/>
    </location>
</feature>
<dbReference type="InterPro" id="IPR018097">
    <property type="entry name" value="EGF_Ca-bd_CS"/>
</dbReference>
<dbReference type="GeneTree" id="ENSGT00940000161046"/>
<name>A0A6I8RKV6_XENTR</name>
<dbReference type="PRINTS" id="PR00261">
    <property type="entry name" value="LDLRECEPTOR"/>
</dbReference>
<dbReference type="InterPro" id="IPR001881">
    <property type="entry name" value="EGF-like_Ca-bd_dom"/>
</dbReference>
<dbReference type="Pfam" id="PF00057">
    <property type="entry name" value="Ldl_recept_a"/>
    <property type="match status" value="7"/>
</dbReference>
<dbReference type="Ensembl" id="ENSXETT00000071100">
    <property type="protein sequence ID" value="ENSXETP00000081381"/>
    <property type="gene ID" value="ENSXETG00000009352"/>
</dbReference>
<dbReference type="Pfam" id="PF14670">
    <property type="entry name" value="FXa_inhibition"/>
    <property type="match status" value="1"/>
</dbReference>
<evidence type="ECO:0000256" key="32">
    <source>
        <dbReference type="PROSITE-ProRule" id="PRU00076"/>
    </source>
</evidence>
<keyword evidence="10 36" id="KW-0812">Transmembrane</keyword>
<dbReference type="GO" id="GO:0005905">
    <property type="term" value="C:clathrin-coated pit"/>
    <property type="evidence" value="ECO:0007669"/>
    <property type="project" value="UniProtKB-SubCell"/>
</dbReference>
<feature type="disulfide bond" evidence="33">
    <location>
        <begin position="206"/>
        <end position="221"/>
    </location>
</feature>
<feature type="domain" description="EGF-like" evidence="37">
    <location>
        <begin position="344"/>
        <end position="383"/>
    </location>
</feature>
<dbReference type="InterPro" id="IPR051221">
    <property type="entry name" value="LDLR-related"/>
</dbReference>
<evidence type="ECO:0000256" key="29">
    <source>
        <dbReference type="ARBA" id="ARBA00065676"/>
    </source>
</evidence>
<dbReference type="Pfam" id="PF07645">
    <property type="entry name" value="EGF_CA"/>
    <property type="match status" value="1"/>
</dbReference>
<evidence type="ECO:0000256" key="27">
    <source>
        <dbReference type="ARBA" id="ARBA00046288"/>
    </source>
</evidence>
<evidence type="ECO:0000256" key="18">
    <source>
        <dbReference type="ARBA" id="ARBA00023098"/>
    </source>
</evidence>
<feature type="disulfide bond" evidence="33">
    <location>
        <begin position="81"/>
        <end position="96"/>
    </location>
</feature>
<dbReference type="CDD" id="cd00054">
    <property type="entry name" value="EGF_CA"/>
    <property type="match status" value="1"/>
</dbReference>
<evidence type="ECO:0000256" key="19">
    <source>
        <dbReference type="ARBA" id="ARBA00023136"/>
    </source>
</evidence>
<dbReference type="FunFam" id="2.10.25.10:FF:000009">
    <property type="entry name" value="Low-density lipoprotein receptor isoform 1"/>
    <property type="match status" value="1"/>
</dbReference>
<reference evidence="38" key="2">
    <citation type="submission" date="2020-05" db="UniProtKB">
        <authorList>
            <consortium name="Ensembl"/>
        </authorList>
    </citation>
    <scope>IDENTIFICATION</scope>
</reference>
<evidence type="ECO:0000256" key="21">
    <source>
        <dbReference type="ARBA" id="ARBA00023166"/>
    </source>
</evidence>
<gene>
    <name evidence="38" type="primary">ldlr</name>
</gene>
<evidence type="ECO:0000256" key="17">
    <source>
        <dbReference type="ARBA" id="ARBA00023055"/>
    </source>
</evidence>
<keyword evidence="7" id="KW-0153">Cholesterol metabolism</keyword>
<keyword evidence="5" id="KW-0964">Secreted</keyword>
<dbReference type="GO" id="GO:0034185">
    <property type="term" value="F:apolipoprotein binding"/>
    <property type="evidence" value="ECO:0007669"/>
    <property type="project" value="UniProtKB-ARBA"/>
</dbReference>
<feature type="disulfide bond" evidence="33">
    <location>
        <begin position="26"/>
        <end position="44"/>
    </location>
</feature>
<feature type="disulfide bond" evidence="33">
    <location>
        <begin position="226"/>
        <end position="238"/>
    </location>
</feature>
<feature type="repeat" description="LDL-receptor class B" evidence="34">
    <location>
        <begin position="563"/>
        <end position="607"/>
    </location>
</feature>
<evidence type="ECO:0000256" key="16">
    <source>
        <dbReference type="ARBA" id="ARBA00022989"/>
    </source>
</evidence>
<dbReference type="SUPFAM" id="SSF57184">
    <property type="entry name" value="Growth factor receptor domain"/>
    <property type="match status" value="1"/>
</dbReference>
<comment type="function">
    <text evidence="26">Binds LDL, the major cholesterol-carrying lipoprotein of plasma, and transports it into cells by endocytosis. In order to be internalized, the receptor-ligand complexes must first cluster into clathrin-coated pits.</text>
</comment>
<keyword evidence="18" id="KW-0443">Lipid metabolism</keyword>
<evidence type="ECO:0000256" key="10">
    <source>
        <dbReference type="ARBA" id="ARBA00022692"/>
    </source>
</evidence>
<comment type="similarity">
    <text evidence="3">Belongs to the LDLR family.</text>
</comment>
<dbReference type="FunFam" id="4.10.400.10:FF:000136">
    <property type="entry name" value="low-density lipoprotein receptor isoform X5"/>
    <property type="match status" value="1"/>
</dbReference>
<feature type="disulfide bond" evidence="33">
    <location>
        <begin position="187"/>
        <end position="199"/>
    </location>
</feature>
<dbReference type="SMART" id="SM00192">
    <property type="entry name" value="LDLa"/>
    <property type="match status" value="7"/>
</dbReference>
<dbReference type="InterPro" id="IPR000152">
    <property type="entry name" value="EGF-type_Asp/Asn_hydroxyl_site"/>
</dbReference>
<dbReference type="FunFam" id="4.10.400.10:FF:000025">
    <property type="entry name" value="Very low density lipoprotein receptor"/>
    <property type="match status" value="1"/>
</dbReference>
<dbReference type="InterPro" id="IPR000033">
    <property type="entry name" value="LDLR_classB_rpt"/>
</dbReference>
<evidence type="ECO:0000256" key="9">
    <source>
        <dbReference type="ARBA" id="ARBA00022583"/>
    </source>
</evidence>
<evidence type="ECO:0000256" key="5">
    <source>
        <dbReference type="ARBA" id="ARBA00022525"/>
    </source>
</evidence>
<evidence type="ECO:0000256" key="4">
    <source>
        <dbReference type="ARBA" id="ARBA00022448"/>
    </source>
</evidence>
<dbReference type="FunFam" id="4.10.400.10:FF:000162">
    <property type="entry name" value="LDL receptor related protein 8"/>
    <property type="match status" value="1"/>
</dbReference>
<evidence type="ECO:0000256" key="22">
    <source>
        <dbReference type="ARBA" id="ARBA00023170"/>
    </source>
</evidence>
<dbReference type="GO" id="GO:0006869">
    <property type="term" value="P:lipid transport"/>
    <property type="evidence" value="ECO:0007669"/>
    <property type="project" value="UniProtKB-KW"/>
</dbReference>
<evidence type="ECO:0000313" key="38">
    <source>
        <dbReference type="Ensembl" id="ENSXETP00000081381"/>
    </source>
</evidence>
<evidence type="ECO:0000256" key="1">
    <source>
        <dbReference type="ARBA" id="ARBA00004600"/>
    </source>
</evidence>
<feature type="transmembrane region" description="Helical" evidence="36">
    <location>
        <begin position="812"/>
        <end position="833"/>
    </location>
</feature>
<dbReference type="SUPFAM" id="SSF57424">
    <property type="entry name" value="LDL receptor-like module"/>
    <property type="match status" value="7"/>
</dbReference>
<dbReference type="InterPro" id="IPR000742">
    <property type="entry name" value="EGF"/>
</dbReference>
<dbReference type="FunCoup" id="A0A6I8RKV6">
    <property type="interactions" value="779"/>
</dbReference>
<keyword evidence="6 32" id="KW-0245">EGF-like domain</keyword>
<feature type="compositionally biased region" description="Polar residues" evidence="35">
    <location>
        <begin position="753"/>
        <end position="773"/>
    </location>
</feature>
<evidence type="ECO:0000256" key="28">
    <source>
        <dbReference type="ARBA" id="ARBA00062436"/>
    </source>
</evidence>
<proteinExistence type="inferred from homology"/>
<evidence type="ECO:0000256" key="2">
    <source>
        <dbReference type="ARBA" id="ARBA00004613"/>
    </source>
</evidence>
<dbReference type="SUPFAM" id="SSF63825">
    <property type="entry name" value="YWTD domain"/>
    <property type="match status" value="1"/>
</dbReference>
<dbReference type="Gene3D" id="4.10.400.10">
    <property type="entry name" value="Low-density Lipoprotein Receptor"/>
    <property type="match status" value="7"/>
</dbReference>
<dbReference type="Xenbase" id="XB-GENE-962372">
    <property type="gene designation" value="ldlr"/>
</dbReference>
<evidence type="ECO:0000256" key="34">
    <source>
        <dbReference type="PROSITE-ProRule" id="PRU00461"/>
    </source>
</evidence>
<dbReference type="GO" id="GO:0005509">
    <property type="term" value="F:calcium ion binding"/>
    <property type="evidence" value="ECO:0007669"/>
    <property type="project" value="InterPro"/>
</dbReference>
<comment type="subunit">
    <text evidence="28">Homooligomer. Interacts with VLDLR. Reelin associates with two or more receptor molecules. Interacts with DAB1 and JNK-interacting proteins. Interacts with SNX17. Interacts with PCSK9. Interacts with MDK; this interaction is calcium dependent. Interacts with CLU.</text>
</comment>
<evidence type="ECO:0000256" key="25">
    <source>
        <dbReference type="ARBA" id="ARBA00023221"/>
    </source>
</evidence>
<feature type="repeat" description="LDL-receptor class B" evidence="34">
    <location>
        <begin position="429"/>
        <end position="475"/>
    </location>
</feature>
<dbReference type="GO" id="GO:0007165">
    <property type="term" value="P:signal transduction"/>
    <property type="evidence" value="ECO:0007669"/>
    <property type="project" value="UniProtKB-ARBA"/>
</dbReference>
<evidence type="ECO:0000256" key="23">
    <source>
        <dbReference type="ARBA" id="ARBA00023176"/>
    </source>
</evidence>
<dbReference type="Gene3D" id="2.120.10.30">
    <property type="entry name" value="TolB, C-terminal domain"/>
    <property type="match status" value="1"/>
</dbReference>
<feature type="disulfide bond" evidence="33">
    <location>
        <begin position="245"/>
        <end position="260"/>
    </location>
</feature>
<dbReference type="Gene3D" id="2.10.25.10">
    <property type="entry name" value="Laminin"/>
    <property type="match status" value="3"/>
</dbReference>
<dbReference type="InterPro" id="IPR009030">
    <property type="entry name" value="Growth_fac_rcpt_cys_sf"/>
</dbReference>
<evidence type="ECO:0000256" key="31">
    <source>
        <dbReference type="ARBA" id="ARBA00081482"/>
    </source>
</evidence>
<keyword evidence="14" id="KW-0677">Repeat</keyword>
<dbReference type="PROSITE" id="PS50026">
    <property type="entry name" value="EGF_3"/>
    <property type="match status" value="1"/>
</dbReference>
<evidence type="ECO:0000256" key="15">
    <source>
        <dbReference type="ARBA" id="ARBA00022837"/>
    </source>
</evidence>
<keyword evidence="8" id="KW-0597">Phosphoprotein</keyword>
<dbReference type="FunFam" id="4.10.400.10:FF:000124">
    <property type="entry name" value="Low density lipoprotein receptor"/>
    <property type="match status" value="1"/>
</dbReference>
<keyword evidence="23" id="KW-0168">Coated pit</keyword>
<evidence type="ECO:0000256" key="24">
    <source>
        <dbReference type="ARBA" id="ARBA00023180"/>
    </source>
</evidence>
<evidence type="ECO:0000256" key="14">
    <source>
        <dbReference type="ARBA" id="ARBA00022737"/>
    </source>
</evidence>
<evidence type="ECO:0000256" key="33">
    <source>
        <dbReference type="PROSITE-ProRule" id="PRU00124"/>
    </source>
</evidence>
<feature type="repeat" description="LDL-receptor class B" evidence="34">
    <location>
        <begin position="476"/>
        <end position="518"/>
    </location>
</feature>
<protein>
    <recommendedName>
        <fullName evidence="30">Low-density lipoprotein receptor-related protein 8</fullName>
    </recommendedName>
    <alternativeName>
        <fullName evidence="31">Apolipoprotein E receptor 2</fullName>
    </alternativeName>
</protein>
<keyword evidence="4" id="KW-0813">Transport</keyword>
<feature type="region of interest" description="Disordered" evidence="35">
    <location>
        <begin position="708"/>
        <end position="777"/>
    </location>
</feature>
<keyword evidence="9" id="KW-0254">Endocytosis</keyword>
<evidence type="ECO:0000256" key="36">
    <source>
        <dbReference type="SAM" id="Phobius"/>
    </source>
</evidence>
<evidence type="ECO:0000256" key="30">
    <source>
        <dbReference type="ARBA" id="ARBA00074426"/>
    </source>
</evidence>
<dbReference type="PROSITE" id="PS50068">
    <property type="entry name" value="LDLRA_2"/>
    <property type="match status" value="7"/>
</dbReference>
<keyword evidence="12" id="KW-0479">Metal-binding</keyword>
<evidence type="ECO:0000256" key="3">
    <source>
        <dbReference type="ARBA" id="ARBA00009939"/>
    </source>
</evidence>
<evidence type="ECO:0000256" key="26">
    <source>
        <dbReference type="ARBA" id="ARBA00037220"/>
    </source>
</evidence>
<dbReference type="CDD" id="cd00112">
    <property type="entry name" value="LDLa"/>
    <property type="match status" value="7"/>
</dbReference>
<dbReference type="FunFam" id="2.10.25.10:FF:000052">
    <property type="entry name" value="low-density lipoprotein receptor isoform X1"/>
    <property type="match status" value="1"/>
</dbReference>
<comment type="subunit">
    <text evidence="29">Interacts with ldlrap1.</text>
</comment>
<dbReference type="InterPro" id="IPR036055">
    <property type="entry name" value="LDL_receptor-like_sf"/>
</dbReference>
<evidence type="ECO:0000256" key="20">
    <source>
        <dbReference type="ARBA" id="ARBA00023157"/>
    </source>
</evidence>
<dbReference type="GO" id="GO:0006897">
    <property type="term" value="P:endocytosis"/>
    <property type="evidence" value="ECO:0007669"/>
    <property type="project" value="UniProtKB-KW"/>
</dbReference>
<keyword evidence="16 36" id="KW-1133">Transmembrane helix</keyword>
<dbReference type="FunFam" id="4.10.400.10:FF:000220">
    <property type="entry name" value="Lipophorin receptor 2, isoform A"/>
    <property type="match status" value="1"/>
</dbReference>
<sequence length="938" mass="104629">VLGSALNFPLCGVFPICDCDRSEFQCGDGKCIPYKWICDGSAECKDGSDESPETCKVVTCGADHFSCGGRLNRCIPLLWKCDGQTDCENGSDENDCTRKVCADDQFTCRSGKCISLDFVCDEDLDCDDGSDESYCPAPTCNPAMFQCKDKGICIPKLWACDGDPDCEDGSDEQHCEGREPIKTDKPCSPLEFHCGSGECIHMSWKCDGGYDCKDKSDEKDCVKPTCRPDEFQCNDGTCIHGSRQCDREYDCKDLSDEEGCVNVTKCEGPDVFKCRSGECITMDKVCNKKRDCRDWSDEPIKECGENECMRNNGGCAHICNDLKIGYECLCNEGYRLVDKKRCEDINECENPNTCSQICINLDGGYKCECREGYQMDPVTASCKSIGTVAYLFFTNRHEVRKMTLDRSEYTSFIPRLKNVVALDMEIASNKIYWSDLTQRKIYSASMDKADNTSHHETVISSQIQAPDGIAVDWIHGNIYWTDSKFSTISVANTEGSKRKTLFSDDLAKPRDIVVDPSQGFMYWTDWGLPAKIEKGGLNGVDRYPLVTENIEWPNGITLDLTNQRLYWVDSKLHSLSCIDVTGQNRITVISDETHLAHPFGLTVFEDLVFWTDIENEAIFSANRLTGSNITKVAEDLLSPEDIVLYHNLRQPKAENWCESHHLGNGGCEYLCLPAPLITSRSPKFTCACPDGMHLGADMRSCVKEPVLPETSTTTTTSAPVTTTTTTRPTTRSTTLAKITSTTSTVAPQRPKMASTTVAPPRPTTESPKTTQRMVTERVPDRTTWEPVTHSQLAGNKFANEGVVESARSHPTALYIVLPIVILCLVAFGGFLLWKNWRLKNTNSINFDNPVYQKTTEEDQIHIGRSQDGYTYPSVSIIPLLMYPFNEGANLVLFVPLNIQLRLNGPLMLFKGKYIPTQTTMGFFYFSFCDISSLTLPIS</sequence>
<keyword evidence="22" id="KW-0675">Receptor</keyword>
<feature type="disulfide bond" evidence="33">
    <location>
        <begin position="233"/>
        <end position="251"/>
    </location>
</feature>
<dbReference type="PROSITE" id="PS00010">
    <property type="entry name" value="ASX_HYDROXYL"/>
    <property type="match status" value="1"/>
</dbReference>
<evidence type="ECO:0000256" key="12">
    <source>
        <dbReference type="ARBA" id="ARBA00022723"/>
    </source>
</evidence>
<keyword evidence="20 32" id="KW-1015">Disulfide bond</keyword>
<dbReference type="PROSITE" id="PS01186">
    <property type="entry name" value="EGF_2"/>
    <property type="match status" value="2"/>
</dbReference>
<dbReference type="InParanoid" id="A0A6I8RKV6"/>
<dbReference type="InterPro" id="IPR002172">
    <property type="entry name" value="LDrepeatLR_classA_rpt"/>
</dbReference>
<reference evidence="38" key="1">
    <citation type="journal article" date="2010" name="Science">
        <title>The genome of the Western clawed frog Xenopus tropicalis.</title>
        <authorList>
            <person name="Hellsten U."/>
            <person name="Harland R.M."/>
            <person name="Gilchrist M.J."/>
            <person name="Hendrix D."/>
            <person name="Jurka J."/>
            <person name="Kapitonov V."/>
            <person name="Ovcharenko I."/>
            <person name="Putnam N.H."/>
            <person name="Shu S."/>
            <person name="Taher L."/>
            <person name="Blitz I.L."/>
            <person name="Blumberg B."/>
            <person name="Dichmann D.S."/>
            <person name="Dubchak I."/>
            <person name="Amaya E."/>
            <person name="Detter J.C."/>
            <person name="Fletcher R."/>
            <person name="Gerhard D.S."/>
            <person name="Goodstein D."/>
            <person name="Graves T."/>
            <person name="Grigoriev I.V."/>
            <person name="Grimwood J."/>
            <person name="Kawashima T."/>
            <person name="Lindquist E."/>
            <person name="Lucas S.M."/>
            <person name="Mead P.E."/>
            <person name="Mitros T."/>
            <person name="Ogino H."/>
            <person name="Ohta Y."/>
            <person name="Poliakov A.V."/>
            <person name="Pollet N."/>
            <person name="Robert J."/>
            <person name="Salamov A."/>
            <person name="Sater A.K."/>
            <person name="Schmutz J."/>
            <person name="Terry A."/>
            <person name="Vize P.D."/>
            <person name="Warren W.C."/>
            <person name="Wells D."/>
            <person name="Wills A."/>
            <person name="Wilson R.K."/>
            <person name="Zimmerman L.B."/>
            <person name="Zorn A.M."/>
            <person name="Grainger R."/>
            <person name="Grammer T."/>
            <person name="Khokha M.K."/>
            <person name="Richardson P.M."/>
            <person name="Rokhsar D.S."/>
        </authorList>
    </citation>
    <scope>NUCLEOTIDE SEQUENCE [LARGE SCALE GENOMIC DNA]</scope>
    <source>
        <strain evidence="38">Nigerian</strain>
    </source>
</reference>
<feature type="repeat" description="LDL-receptor class B" evidence="34">
    <location>
        <begin position="519"/>
        <end position="562"/>
    </location>
</feature>
<keyword evidence="24" id="KW-0325">Glycoprotein</keyword>
<keyword evidence="11" id="KW-0427">LDL</keyword>
<dbReference type="PANTHER" id="PTHR22722:SF15">
    <property type="entry name" value="LOW-DENSITY LIPOPROTEIN RECEPTOR-RELATED"/>
    <property type="match status" value="1"/>
</dbReference>
<feature type="disulfide bond" evidence="33">
    <location>
        <begin position="120"/>
        <end position="135"/>
    </location>
</feature>
<feature type="disulfide bond" evidence="33">
    <location>
        <begin position="101"/>
        <end position="113"/>
    </location>
</feature>
<dbReference type="SMART" id="SM00135">
    <property type="entry name" value="LY"/>
    <property type="match status" value="5"/>
</dbReference>
<dbReference type="InterPro" id="IPR011042">
    <property type="entry name" value="6-blade_b-propeller_TolB-like"/>
</dbReference>
<dbReference type="FunFam" id="4.10.400.10:FF:000113">
    <property type="entry name" value="Low-density lipoprotein receptor-related protein 8"/>
    <property type="match status" value="1"/>
</dbReference>
<dbReference type="PROSITE" id="PS01209">
    <property type="entry name" value="LDLRA_1"/>
    <property type="match status" value="6"/>
</dbReference>
<organism evidence="38">
    <name type="scientific">Xenopus tropicalis</name>
    <name type="common">Western clawed frog</name>
    <name type="synonym">Silurana tropicalis</name>
    <dbReference type="NCBI Taxonomy" id="8364"/>
    <lineage>
        <taxon>Eukaryota</taxon>
        <taxon>Metazoa</taxon>
        <taxon>Chordata</taxon>
        <taxon>Craniata</taxon>
        <taxon>Vertebrata</taxon>
        <taxon>Euteleostomi</taxon>
        <taxon>Amphibia</taxon>
        <taxon>Batrachia</taxon>
        <taxon>Anura</taxon>
        <taxon>Pipoidea</taxon>
        <taxon>Pipidae</taxon>
        <taxon>Xenopodinae</taxon>
        <taxon>Xenopus</taxon>
        <taxon>Silurana</taxon>
    </lineage>
</organism>
<evidence type="ECO:0000259" key="37">
    <source>
        <dbReference type="PROSITE" id="PS50026"/>
    </source>
</evidence>
<accession>A0A6I8RKV6</accession>
<comment type="caution">
    <text evidence="32">Lacks conserved residue(s) required for the propagation of feature annotation.</text>
</comment>
<dbReference type="Bgee" id="ENSXETG00000009352">
    <property type="expression patterns" value="Expressed in liver and 12 other cell types or tissues"/>
</dbReference>
<keyword evidence="25" id="KW-0753">Steroid metabolism</keyword>
<evidence type="ECO:0000256" key="13">
    <source>
        <dbReference type="ARBA" id="ARBA00022729"/>
    </source>
</evidence>
<dbReference type="Pfam" id="PF00058">
    <property type="entry name" value="Ldl_recept_b"/>
    <property type="match status" value="5"/>
</dbReference>
<dbReference type="InterPro" id="IPR023415">
    <property type="entry name" value="LDLR_class-A_CS"/>
</dbReference>
<dbReference type="PROSITE" id="PS01187">
    <property type="entry name" value="EGF_CA"/>
    <property type="match status" value="1"/>
</dbReference>
<feature type="compositionally biased region" description="Low complexity" evidence="35">
    <location>
        <begin position="708"/>
        <end position="744"/>
    </location>
</feature>